<accession>A0A5N6L2A2</accession>
<name>A0A5N6L2A2_9ROSI</name>
<proteinExistence type="predicted"/>
<sequence>MELRMVPVAVPGTNAIDGTGHVLCGPRLHPREAGVCVQDGGRLADAFLFGASALANLKHVPTRRIHQAITGRQRTEHRLTSCA</sequence>
<protein>
    <submittedName>
        <fullName evidence="1">Uncharacterized protein</fullName>
    </submittedName>
</protein>
<dbReference type="EMBL" id="VIBQ01000066">
    <property type="protein sequence ID" value="KAB8576204.1"/>
    <property type="molecule type" value="Genomic_DNA"/>
</dbReference>
<comment type="caution">
    <text evidence="1">The sequence shown here is derived from an EMBL/GenBank/DDBJ whole genome shotgun (WGS) entry which is preliminary data.</text>
</comment>
<evidence type="ECO:0000313" key="1">
    <source>
        <dbReference type="EMBL" id="KAB8576204.1"/>
    </source>
</evidence>
<gene>
    <name evidence="1" type="ORF">FH972_025732</name>
</gene>
<keyword evidence="2" id="KW-1185">Reference proteome</keyword>
<dbReference type="Proteomes" id="UP000327013">
    <property type="component" value="Unassembled WGS sequence"/>
</dbReference>
<evidence type="ECO:0000313" key="2">
    <source>
        <dbReference type="Proteomes" id="UP000327013"/>
    </source>
</evidence>
<organism evidence="1 2">
    <name type="scientific">Carpinus fangiana</name>
    <dbReference type="NCBI Taxonomy" id="176857"/>
    <lineage>
        <taxon>Eukaryota</taxon>
        <taxon>Viridiplantae</taxon>
        <taxon>Streptophyta</taxon>
        <taxon>Embryophyta</taxon>
        <taxon>Tracheophyta</taxon>
        <taxon>Spermatophyta</taxon>
        <taxon>Magnoliopsida</taxon>
        <taxon>eudicotyledons</taxon>
        <taxon>Gunneridae</taxon>
        <taxon>Pentapetalae</taxon>
        <taxon>rosids</taxon>
        <taxon>fabids</taxon>
        <taxon>Fagales</taxon>
        <taxon>Betulaceae</taxon>
        <taxon>Carpinus</taxon>
    </lineage>
</organism>
<reference evidence="1 2" key="1">
    <citation type="submission" date="2019-06" db="EMBL/GenBank/DDBJ databases">
        <title>A chromosomal-level reference genome of Carpinus fangiana (Coryloideae, Betulaceae).</title>
        <authorList>
            <person name="Yang X."/>
            <person name="Wang Z."/>
            <person name="Zhang L."/>
            <person name="Hao G."/>
            <person name="Liu J."/>
            <person name="Yang Y."/>
        </authorList>
    </citation>
    <scope>NUCLEOTIDE SEQUENCE [LARGE SCALE GENOMIC DNA]</scope>
    <source>
        <strain evidence="1">Cfa_2016G</strain>
        <tissue evidence="1">Leaf</tissue>
    </source>
</reference>
<dbReference type="AlphaFoldDB" id="A0A5N6L2A2"/>